<dbReference type="PROSITE" id="PS00282">
    <property type="entry name" value="KAZAL_1"/>
    <property type="match status" value="1"/>
</dbReference>
<feature type="region of interest" description="Disordered" evidence="3">
    <location>
        <begin position="307"/>
        <end position="381"/>
    </location>
</feature>
<comment type="similarity">
    <text evidence="1">Belongs to the peptidase S1 family.</text>
</comment>
<dbReference type="GO" id="GO:0004252">
    <property type="term" value="F:serine-type endopeptidase activity"/>
    <property type="evidence" value="ECO:0007669"/>
    <property type="project" value="InterPro"/>
</dbReference>
<evidence type="ECO:0000259" key="6">
    <source>
        <dbReference type="PROSITE" id="PS51465"/>
    </source>
</evidence>
<dbReference type="PRINTS" id="PR00722">
    <property type="entry name" value="CHYMOTRYPSIN"/>
</dbReference>
<dbReference type="InterPro" id="IPR043504">
    <property type="entry name" value="Peptidase_S1_PA_chymotrypsin"/>
</dbReference>
<evidence type="ECO:0000256" key="3">
    <source>
        <dbReference type="SAM" id="MobiDB-lite"/>
    </source>
</evidence>
<protein>
    <recommendedName>
        <fullName evidence="9">Serine protease</fullName>
    </recommendedName>
</protein>
<dbReference type="GO" id="GO:0006508">
    <property type="term" value="P:proteolysis"/>
    <property type="evidence" value="ECO:0007669"/>
    <property type="project" value="InterPro"/>
</dbReference>
<dbReference type="InterPro" id="IPR018114">
    <property type="entry name" value="TRYPSIN_HIS"/>
</dbReference>
<feature type="region of interest" description="Disordered" evidence="3">
    <location>
        <begin position="253"/>
        <end position="281"/>
    </location>
</feature>
<evidence type="ECO:0008006" key="9">
    <source>
        <dbReference type="Google" id="ProtNLM"/>
    </source>
</evidence>
<dbReference type="Proteomes" id="UP000612055">
    <property type="component" value="Unassembled WGS sequence"/>
</dbReference>
<reference evidence="7" key="1">
    <citation type="journal article" date="2020" name="bioRxiv">
        <title>Comparative genomics of Chlamydomonas.</title>
        <authorList>
            <person name="Craig R.J."/>
            <person name="Hasan A.R."/>
            <person name="Ness R.W."/>
            <person name="Keightley P.D."/>
        </authorList>
    </citation>
    <scope>NUCLEOTIDE SEQUENCE</scope>
    <source>
        <strain evidence="7">CCAP 11/70</strain>
    </source>
</reference>
<comment type="caution">
    <text evidence="7">The sequence shown here is derived from an EMBL/GenBank/DDBJ whole genome shotgun (WGS) entry which is preliminary data.</text>
</comment>
<dbReference type="EMBL" id="JAEHOE010000001">
    <property type="protein sequence ID" value="KAG2502132.1"/>
    <property type="molecule type" value="Genomic_DNA"/>
</dbReference>
<feature type="compositionally biased region" description="Polar residues" evidence="3">
    <location>
        <begin position="653"/>
        <end position="664"/>
    </location>
</feature>
<dbReference type="PROSITE" id="PS50240">
    <property type="entry name" value="TRYPSIN_DOM"/>
    <property type="match status" value="1"/>
</dbReference>
<gene>
    <name evidence="7" type="ORF">HYH03_000621</name>
</gene>
<dbReference type="InterPro" id="IPR009003">
    <property type="entry name" value="Peptidase_S1_PA"/>
</dbReference>
<dbReference type="InterPro" id="IPR002350">
    <property type="entry name" value="Kazal_dom"/>
</dbReference>
<accession>A0A835YHT9</accession>
<dbReference type="SMART" id="SM00020">
    <property type="entry name" value="Tryp_SPc"/>
    <property type="match status" value="1"/>
</dbReference>
<dbReference type="PANTHER" id="PTHR15462">
    <property type="entry name" value="SERINE PROTEASE"/>
    <property type="match status" value="1"/>
</dbReference>
<dbReference type="AlphaFoldDB" id="A0A835YHT9"/>
<proteinExistence type="inferred from homology"/>
<dbReference type="OrthoDB" id="551340at2759"/>
<dbReference type="PANTHER" id="PTHR15462:SF8">
    <property type="entry name" value="SERINE PROTEASE"/>
    <property type="match status" value="1"/>
</dbReference>
<feature type="chain" id="PRO_5032494321" description="Serine protease" evidence="4">
    <location>
        <begin position="35"/>
        <end position="664"/>
    </location>
</feature>
<name>A0A835YHT9_9CHLO</name>
<sequence length="664" mass="70085">MPSASSVRPSGPRQAAAWLILALSCLAGAATTTAQEEQFDCSVGCRKAFKPACGTDGHTYASACLAACQGVKVAHKGACPGEPVLNPTNTHVVTGEEKGPGGVLSAAGKPSVLAPSRMHAFRHEGFRYSGQVAFTQEVAVRKHNRRNAAGGVGAAAAAARNAASAPLSTASQAQGAGDDADLGLGSTGPRVLRVTREGHMYVADLEESVATILDSLIDAASNTSASKDGAPTGRRANALLHNLRTWRNYRGGQAGAAEERQRQQRSAVGGSGGGGAKWKRSGIITGDVMGEHTLQPELEATAAVQPARIGAQQQEQEQAGGSSSNGRQEQTQTQERVQQEETGAGWASWGSWGRKQDKQEPSQQQQQQQQPAEEAAGADRPYRQARRQLGIFESDDRVDCPRTPTYPFTASGQIQVRDASGSYVCSGALVGPDVVLTAAHCVFSRGSGTFYDKLDFSPGRYRTLDGTVVNPFGIIPWTHVTVYQAYTLSGAGDPNIVDIAIIKLSQKVGTTTGWMGVFEPCSALAPTRYVALTAGYPSDQPLGSCKTTQCVVMQDPCTDGYLYHKCDTASGQSGSPMWMSAMTAARKMGPFIRAVHNIEWVQELPGGGSQSYINSAVSITPDHYRTILAWIAPSFDADLDTNSPMVPTLPPKVSTSTSASGRRR</sequence>
<dbReference type="InterPro" id="IPR001254">
    <property type="entry name" value="Trypsin_dom"/>
</dbReference>
<dbReference type="SMART" id="SM00280">
    <property type="entry name" value="KAZAL"/>
    <property type="match status" value="1"/>
</dbReference>
<feature type="domain" description="Kazal-like" evidence="6">
    <location>
        <begin position="35"/>
        <end position="81"/>
    </location>
</feature>
<dbReference type="Gene3D" id="3.30.60.30">
    <property type="match status" value="1"/>
</dbReference>
<evidence type="ECO:0000256" key="1">
    <source>
        <dbReference type="ARBA" id="ARBA00007664"/>
    </source>
</evidence>
<feature type="domain" description="Peptidase S1" evidence="5">
    <location>
        <begin position="391"/>
        <end position="636"/>
    </location>
</feature>
<dbReference type="Pfam" id="PF07648">
    <property type="entry name" value="Kazal_2"/>
    <property type="match status" value="1"/>
</dbReference>
<dbReference type="Pfam" id="PF00089">
    <property type="entry name" value="Trypsin"/>
    <property type="match status" value="1"/>
</dbReference>
<dbReference type="PROSITE" id="PS51465">
    <property type="entry name" value="KAZAL_2"/>
    <property type="match status" value="1"/>
</dbReference>
<feature type="signal peptide" evidence="4">
    <location>
        <begin position="1"/>
        <end position="34"/>
    </location>
</feature>
<dbReference type="CDD" id="cd00104">
    <property type="entry name" value="KAZAL_FS"/>
    <property type="match status" value="1"/>
</dbReference>
<dbReference type="SUPFAM" id="SSF100895">
    <property type="entry name" value="Kazal-type serine protease inhibitors"/>
    <property type="match status" value="1"/>
</dbReference>
<evidence type="ECO:0000256" key="2">
    <source>
        <dbReference type="ARBA" id="ARBA00022729"/>
    </source>
</evidence>
<dbReference type="InterPro" id="IPR036058">
    <property type="entry name" value="Kazal_dom_sf"/>
</dbReference>
<evidence type="ECO:0000313" key="7">
    <source>
        <dbReference type="EMBL" id="KAG2502132.1"/>
    </source>
</evidence>
<dbReference type="SUPFAM" id="SSF50494">
    <property type="entry name" value="Trypsin-like serine proteases"/>
    <property type="match status" value="1"/>
</dbReference>
<dbReference type="InterPro" id="IPR050966">
    <property type="entry name" value="Glutamyl_endopeptidase"/>
</dbReference>
<dbReference type="Gene3D" id="2.40.10.10">
    <property type="entry name" value="Trypsin-like serine proteases"/>
    <property type="match status" value="2"/>
</dbReference>
<organism evidence="7 8">
    <name type="scientific">Edaphochlamys debaryana</name>
    <dbReference type="NCBI Taxonomy" id="47281"/>
    <lineage>
        <taxon>Eukaryota</taxon>
        <taxon>Viridiplantae</taxon>
        <taxon>Chlorophyta</taxon>
        <taxon>core chlorophytes</taxon>
        <taxon>Chlorophyceae</taxon>
        <taxon>CS clade</taxon>
        <taxon>Chlamydomonadales</taxon>
        <taxon>Chlamydomonadales incertae sedis</taxon>
        <taxon>Edaphochlamys</taxon>
    </lineage>
</organism>
<feature type="region of interest" description="Disordered" evidence="3">
    <location>
        <begin position="641"/>
        <end position="664"/>
    </location>
</feature>
<dbReference type="InterPro" id="IPR001314">
    <property type="entry name" value="Peptidase_S1A"/>
</dbReference>
<keyword evidence="8" id="KW-1185">Reference proteome</keyword>
<keyword evidence="2 4" id="KW-0732">Signal</keyword>
<feature type="compositionally biased region" description="Low complexity" evidence="3">
    <location>
        <begin position="310"/>
        <end position="353"/>
    </location>
</feature>
<evidence type="ECO:0000259" key="5">
    <source>
        <dbReference type="PROSITE" id="PS50240"/>
    </source>
</evidence>
<dbReference type="PROSITE" id="PS00134">
    <property type="entry name" value="TRYPSIN_HIS"/>
    <property type="match status" value="1"/>
</dbReference>
<evidence type="ECO:0000313" key="8">
    <source>
        <dbReference type="Proteomes" id="UP000612055"/>
    </source>
</evidence>
<evidence type="ECO:0000256" key="4">
    <source>
        <dbReference type="SAM" id="SignalP"/>
    </source>
</evidence>